<name>A0AB38E7S1_XANCH</name>
<dbReference type="Proteomes" id="UP000234181">
    <property type="component" value="Unassembled WGS sequence"/>
</dbReference>
<keyword evidence="4" id="KW-1185">Reference proteome</keyword>
<reference evidence="3 4" key="1">
    <citation type="submission" date="2017-10" db="EMBL/GenBank/DDBJ databases">
        <authorList>
            <person name="Regsiter A."/>
            <person name="William W."/>
        </authorList>
    </citation>
    <scope>NUCLEOTIDE SEQUENCE [LARGE SCALE GENOMIC DNA]</scope>
    <source>
        <strain evidence="1 4">CFBP6984</strain>
        <strain evidence="2 3">CFBP7430</strain>
    </source>
</reference>
<sequence>MTIPMLVRIESFKVPRTRLAAATDHHWRAYVCCQYQARSALCVQRTPSACCYHHNTPVVACRCKP</sequence>
<protein>
    <submittedName>
        <fullName evidence="2">Uncharacterized protein</fullName>
    </submittedName>
</protein>
<dbReference type="AlphaFoldDB" id="A0AB38E7S1"/>
<comment type="caution">
    <text evidence="2">The sequence shown here is derived from an EMBL/GenBank/DDBJ whole genome shotgun (WGS) entry which is preliminary data.</text>
</comment>
<accession>A0AB38E7S1</accession>
<dbReference type="EMBL" id="OCYS01000151">
    <property type="protein sequence ID" value="SON92900.1"/>
    <property type="molecule type" value="Genomic_DNA"/>
</dbReference>
<dbReference type="Proteomes" id="UP000234166">
    <property type="component" value="Unassembled WGS sequence"/>
</dbReference>
<evidence type="ECO:0000313" key="2">
    <source>
        <dbReference type="EMBL" id="SON92900.1"/>
    </source>
</evidence>
<dbReference type="EMBL" id="OCYT01000153">
    <property type="protein sequence ID" value="SON89242.1"/>
    <property type="molecule type" value="Genomic_DNA"/>
</dbReference>
<evidence type="ECO:0000313" key="3">
    <source>
        <dbReference type="Proteomes" id="UP000234166"/>
    </source>
</evidence>
<organism evidence="2 3">
    <name type="scientific">Xanthomonas campestris pv. phaseoli</name>
    <dbReference type="NCBI Taxonomy" id="317013"/>
    <lineage>
        <taxon>Bacteria</taxon>
        <taxon>Pseudomonadati</taxon>
        <taxon>Pseudomonadota</taxon>
        <taxon>Gammaproteobacteria</taxon>
        <taxon>Lysobacterales</taxon>
        <taxon>Lysobacteraceae</taxon>
        <taxon>Xanthomonas</taxon>
    </lineage>
</organism>
<proteinExistence type="predicted"/>
<gene>
    <name evidence="1" type="ORF">XAP6984_920030</name>
    <name evidence="2" type="ORF">XAP7430_910032</name>
</gene>
<evidence type="ECO:0000313" key="1">
    <source>
        <dbReference type="EMBL" id="SON89242.1"/>
    </source>
</evidence>
<evidence type="ECO:0000313" key="4">
    <source>
        <dbReference type="Proteomes" id="UP000234181"/>
    </source>
</evidence>